<gene>
    <name evidence="1" type="ORF">MLAC_02870</name>
</gene>
<reference evidence="1 2" key="1">
    <citation type="journal article" date="2019" name="Emerg. Microbes Infect.">
        <title>Comprehensive subspecies identification of 175 nontuberculous mycobacteria species based on 7547 genomic profiles.</title>
        <authorList>
            <person name="Matsumoto Y."/>
            <person name="Kinjo T."/>
            <person name="Motooka D."/>
            <person name="Nabeya D."/>
            <person name="Jung N."/>
            <person name="Uechi K."/>
            <person name="Horii T."/>
            <person name="Iida T."/>
            <person name="Fujita J."/>
            <person name="Nakamura S."/>
        </authorList>
    </citation>
    <scope>NUCLEOTIDE SEQUENCE [LARGE SCALE GENOMIC DNA]</scope>
    <source>
        <strain evidence="1 2">JCM 15657</strain>
    </source>
</reference>
<organism evidence="1 2">
    <name type="scientific">Mycobacterium lacus</name>
    <dbReference type="NCBI Taxonomy" id="169765"/>
    <lineage>
        <taxon>Bacteria</taxon>
        <taxon>Bacillati</taxon>
        <taxon>Actinomycetota</taxon>
        <taxon>Actinomycetes</taxon>
        <taxon>Mycobacteriales</taxon>
        <taxon>Mycobacteriaceae</taxon>
        <taxon>Mycobacterium</taxon>
    </lineage>
</organism>
<dbReference type="KEGG" id="mlj:MLAC_02870"/>
<sequence length="444" mass="47883">MGNVLDLVDQGMFAGERATGTTALLQCVWVYDRAIDIEGLRKFHDHLQRGRLSRLIERSPLPFGRHRWISHGRPSDVEIVGSARPREQFDIWLTEQTNAHLDSERGPGWHLATLPFTDGGSGLSLVIAHCLTDGLGLCEALADAASGREEVLSWPAAGSRRRGRAVVEDLRQTVRDIPSIGRAVGAAARLAKRGHDRAATASPLRAKPPAPTGPDERIALPMAAIFVDADEWDARAHSLGGTGNALLAGLAARLAQRVGRVAEDGSVTLAMPVDQRDADDTAANAVTNIDFAIDPATATTDLREIRAAIKRALIRHQEAPDELWALLPIVPFVPRWLARRLVNVVAGSPHTVIFSNLGAINPDTNRPDGTEADYFAMTSLFPGVTKAMMHRTGGRLALLSARVHGKVSVSVVGYQPGRPNSTEDLRRSLSSVLNDFSLTGTTGW</sequence>
<dbReference type="AlphaFoldDB" id="A0A1X1YVK9"/>
<keyword evidence="2" id="KW-1185">Reference proteome</keyword>
<accession>A0A1X1YVK9</accession>
<dbReference type="EMBL" id="AP022581">
    <property type="protein sequence ID" value="BBX94993.1"/>
    <property type="molecule type" value="Genomic_DNA"/>
</dbReference>
<evidence type="ECO:0000313" key="1">
    <source>
        <dbReference type="EMBL" id="BBX94993.1"/>
    </source>
</evidence>
<dbReference type="OrthoDB" id="8183309at2"/>
<evidence type="ECO:0000313" key="2">
    <source>
        <dbReference type="Proteomes" id="UP000466396"/>
    </source>
</evidence>
<dbReference type="RefSeq" id="WP_085155959.1">
    <property type="nucleotide sequence ID" value="NZ_AP022581.1"/>
</dbReference>
<proteinExistence type="predicted"/>
<name>A0A1X1YVK9_9MYCO</name>
<dbReference type="STRING" id="169765.AWC15_11685"/>
<protein>
    <submittedName>
        <fullName evidence="1">Uncharacterized protein</fullName>
    </submittedName>
</protein>
<dbReference type="Proteomes" id="UP000466396">
    <property type="component" value="Chromosome"/>
</dbReference>